<reference evidence="2 3" key="1">
    <citation type="submission" date="2023-09" db="EMBL/GenBank/DDBJ databases">
        <title>Genomes of two closely related lineages of the louse Polyplax serrata with different host specificities.</title>
        <authorList>
            <person name="Martinu J."/>
            <person name="Tarabai H."/>
            <person name="Stefka J."/>
            <person name="Hypsa V."/>
        </authorList>
    </citation>
    <scope>NUCLEOTIDE SEQUENCE [LARGE SCALE GENOMIC DNA]</scope>
    <source>
        <strain evidence="2">98ZLc_SE</strain>
    </source>
</reference>
<dbReference type="Proteomes" id="UP001359485">
    <property type="component" value="Unassembled WGS sequence"/>
</dbReference>
<sequence>MDKCQMIRPLNEMLHHAKLADCTSSVDTLQLDSWTVELDQDETKVGFKTWRPREEQTLGNTRRYLTTLDKYCTKQKRVRKLKGIKFKIRRILDKLKNRSVKEDEGVGLHGVPARGDAEDEEAEAPMLRGPQSQSDGFAGRT</sequence>
<comment type="caution">
    <text evidence="2">The sequence shown here is derived from an EMBL/GenBank/DDBJ whole genome shotgun (WGS) entry which is preliminary data.</text>
</comment>
<dbReference type="EMBL" id="JAWJWF010000002">
    <property type="protein sequence ID" value="KAK6638233.1"/>
    <property type="molecule type" value="Genomic_DNA"/>
</dbReference>
<evidence type="ECO:0000313" key="3">
    <source>
        <dbReference type="Proteomes" id="UP001359485"/>
    </source>
</evidence>
<evidence type="ECO:0000313" key="2">
    <source>
        <dbReference type="EMBL" id="KAK6638233.1"/>
    </source>
</evidence>
<evidence type="ECO:0000256" key="1">
    <source>
        <dbReference type="SAM" id="MobiDB-lite"/>
    </source>
</evidence>
<accession>A0ABR1BDS1</accession>
<name>A0ABR1BDS1_POLSC</name>
<keyword evidence="3" id="KW-1185">Reference proteome</keyword>
<gene>
    <name evidence="2" type="ORF">RUM44_008662</name>
</gene>
<protein>
    <submittedName>
        <fullName evidence="2">Uncharacterized protein</fullName>
    </submittedName>
</protein>
<organism evidence="2 3">
    <name type="scientific">Polyplax serrata</name>
    <name type="common">Common mouse louse</name>
    <dbReference type="NCBI Taxonomy" id="468196"/>
    <lineage>
        <taxon>Eukaryota</taxon>
        <taxon>Metazoa</taxon>
        <taxon>Ecdysozoa</taxon>
        <taxon>Arthropoda</taxon>
        <taxon>Hexapoda</taxon>
        <taxon>Insecta</taxon>
        <taxon>Pterygota</taxon>
        <taxon>Neoptera</taxon>
        <taxon>Paraneoptera</taxon>
        <taxon>Psocodea</taxon>
        <taxon>Troctomorpha</taxon>
        <taxon>Phthiraptera</taxon>
        <taxon>Anoplura</taxon>
        <taxon>Polyplacidae</taxon>
        <taxon>Polyplax</taxon>
    </lineage>
</organism>
<proteinExistence type="predicted"/>
<feature type="region of interest" description="Disordered" evidence="1">
    <location>
        <begin position="102"/>
        <end position="141"/>
    </location>
</feature>